<accession>A0ABQ8KM24</accession>
<dbReference type="Proteomes" id="UP000814176">
    <property type="component" value="Unassembled WGS sequence"/>
</dbReference>
<organism evidence="2 3">
    <name type="scientific">Rhodofomes roseus</name>
    <dbReference type="NCBI Taxonomy" id="34475"/>
    <lineage>
        <taxon>Eukaryota</taxon>
        <taxon>Fungi</taxon>
        <taxon>Dikarya</taxon>
        <taxon>Basidiomycota</taxon>
        <taxon>Agaricomycotina</taxon>
        <taxon>Agaricomycetes</taxon>
        <taxon>Polyporales</taxon>
        <taxon>Rhodofomes</taxon>
    </lineage>
</organism>
<dbReference type="RefSeq" id="XP_047781080.1">
    <property type="nucleotide sequence ID" value="XM_047919019.1"/>
</dbReference>
<reference evidence="2 3" key="1">
    <citation type="journal article" date="2021" name="Environ. Microbiol.">
        <title>Gene family expansions and transcriptome signatures uncover fungal adaptations to wood decay.</title>
        <authorList>
            <person name="Hage H."/>
            <person name="Miyauchi S."/>
            <person name="Viragh M."/>
            <person name="Drula E."/>
            <person name="Min B."/>
            <person name="Chaduli D."/>
            <person name="Navarro D."/>
            <person name="Favel A."/>
            <person name="Norest M."/>
            <person name="Lesage-Meessen L."/>
            <person name="Balint B."/>
            <person name="Merenyi Z."/>
            <person name="de Eugenio L."/>
            <person name="Morin E."/>
            <person name="Martinez A.T."/>
            <person name="Baldrian P."/>
            <person name="Stursova M."/>
            <person name="Martinez M.J."/>
            <person name="Novotny C."/>
            <person name="Magnuson J.K."/>
            <person name="Spatafora J.W."/>
            <person name="Maurice S."/>
            <person name="Pangilinan J."/>
            <person name="Andreopoulos W."/>
            <person name="LaButti K."/>
            <person name="Hundley H."/>
            <person name="Na H."/>
            <person name="Kuo A."/>
            <person name="Barry K."/>
            <person name="Lipzen A."/>
            <person name="Henrissat B."/>
            <person name="Riley R."/>
            <person name="Ahrendt S."/>
            <person name="Nagy L.G."/>
            <person name="Grigoriev I.V."/>
            <person name="Martin F."/>
            <person name="Rosso M.N."/>
        </authorList>
    </citation>
    <scope>NUCLEOTIDE SEQUENCE [LARGE SCALE GENOMIC DNA]</scope>
    <source>
        <strain evidence="2 3">CIRM-BRFM 1785</strain>
    </source>
</reference>
<proteinExistence type="predicted"/>
<evidence type="ECO:0000313" key="3">
    <source>
        <dbReference type="Proteomes" id="UP000814176"/>
    </source>
</evidence>
<comment type="caution">
    <text evidence="2">The sequence shown here is derived from an EMBL/GenBank/DDBJ whole genome shotgun (WGS) entry which is preliminary data.</text>
</comment>
<dbReference type="GeneID" id="71999751"/>
<evidence type="ECO:0000313" key="2">
    <source>
        <dbReference type="EMBL" id="KAH9839325.1"/>
    </source>
</evidence>
<sequence>MILSLREWGGHIFRLRYPLLEEQGSPRSKMLAPLCTLVVACLFRDMWCGLVSVADQKELLSFGVDMCVHDAPSQSTDRTTRLSHIDGPARSAAGFAVTVRRMFRYGTVLRRVVGPAGGRGTTSTDGAALTVPPKLNSLDRPSRARQRRLRPLCLSLATQQRRHQSRISCATLSFY</sequence>
<feature type="region of interest" description="Disordered" evidence="1">
    <location>
        <begin position="116"/>
        <end position="143"/>
    </location>
</feature>
<name>A0ABQ8KM24_9APHY</name>
<protein>
    <submittedName>
        <fullName evidence="2">Uncharacterized protein</fullName>
    </submittedName>
</protein>
<gene>
    <name evidence="2" type="ORF">C8Q71DRAFT_506540</name>
</gene>
<dbReference type="EMBL" id="JADCUA010000006">
    <property type="protein sequence ID" value="KAH9839325.1"/>
    <property type="molecule type" value="Genomic_DNA"/>
</dbReference>
<keyword evidence="3" id="KW-1185">Reference proteome</keyword>
<evidence type="ECO:0000256" key="1">
    <source>
        <dbReference type="SAM" id="MobiDB-lite"/>
    </source>
</evidence>